<sequence length="169" mass="17695">MSRTSTRLIGSLDAAARRTGIPALATRGGRRRFRWLPAVLLLLGVGLAGYGLLNPAKIALAVPLLVVVQSISVPVHFVGPLRAGAAGGEIVDEFDRDLSLRAWLAGFAGATAVALIGLFGSAGVALLMRWPPIRLVEAVILIPLLMLVVLSTVPTLYASWALPSPGEDD</sequence>
<comment type="caution">
    <text evidence="2">The sequence shown here is derived from an EMBL/GenBank/DDBJ whole genome shotgun (WGS) entry which is preliminary data.</text>
</comment>
<proteinExistence type="predicted"/>
<gene>
    <name evidence="2" type="ORF">MZO42_16610</name>
</gene>
<keyword evidence="1" id="KW-1133">Transmembrane helix</keyword>
<feature type="transmembrane region" description="Helical" evidence="1">
    <location>
        <begin position="102"/>
        <end position="127"/>
    </location>
</feature>
<feature type="transmembrane region" description="Helical" evidence="1">
    <location>
        <begin position="139"/>
        <end position="160"/>
    </location>
</feature>
<protein>
    <submittedName>
        <fullName evidence="2">Uncharacterized protein</fullName>
    </submittedName>
</protein>
<evidence type="ECO:0000256" key="1">
    <source>
        <dbReference type="SAM" id="Phobius"/>
    </source>
</evidence>
<name>A0ABU3NAA0_9SPHN</name>
<accession>A0ABU3NAA0</accession>
<organism evidence="2">
    <name type="scientific">Sphingomonas psychrotolerans</name>
    <dbReference type="NCBI Taxonomy" id="1327635"/>
    <lineage>
        <taxon>Bacteria</taxon>
        <taxon>Pseudomonadati</taxon>
        <taxon>Pseudomonadota</taxon>
        <taxon>Alphaproteobacteria</taxon>
        <taxon>Sphingomonadales</taxon>
        <taxon>Sphingomonadaceae</taxon>
        <taxon>Sphingomonas</taxon>
    </lineage>
</organism>
<reference evidence="2" key="1">
    <citation type="submission" date="2022-04" db="EMBL/GenBank/DDBJ databases">
        <title>Tomato heritable bacteria conferring resistance against bacterial wilt.</title>
        <authorList>
            <person name="Yin J."/>
        </authorList>
    </citation>
    <scope>NUCLEOTIDE SEQUENCE</scope>
    <source>
        <strain evidence="2">Cra20</strain>
    </source>
</reference>
<evidence type="ECO:0000313" key="2">
    <source>
        <dbReference type="EMBL" id="MDT8760325.1"/>
    </source>
</evidence>
<dbReference type="EMBL" id="JALMLT010000004">
    <property type="protein sequence ID" value="MDT8760325.1"/>
    <property type="molecule type" value="Genomic_DNA"/>
</dbReference>
<keyword evidence="1" id="KW-0472">Membrane</keyword>
<feature type="transmembrane region" description="Helical" evidence="1">
    <location>
        <begin position="35"/>
        <end position="53"/>
    </location>
</feature>
<keyword evidence="1" id="KW-0812">Transmembrane</keyword>